<dbReference type="STRING" id="686832.A0A0C3BVV3"/>
<gene>
    <name evidence="1" type="ORF">M413DRAFT_449679</name>
</gene>
<dbReference type="Pfam" id="PF20174">
    <property type="entry name" value="DUF6540"/>
    <property type="match status" value="1"/>
</dbReference>
<evidence type="ECO:0000313" key="2">
    <source>
        <dbReference type="Proteomes" id="UP000053424"/>
    </source>
</evidence>
<keyword evidence="2" id="KW-1185">Reference proteome</keyword>
<dbReference type="InterPro" id="IPR046670">
    <property type="entry name" value="DUF6540"/>
</dbReference>
<dbReference type="Proteomes" id="UP000053424">
    <property type="component" value="Unassembled WGS sequence"/>
</dbReference>
<dbReference type="EMBL" id="KN831818">
    <property type="protein sequence ID" value="KIM35531.1"/>
    <property type="molecule type" value="Genomic_DNA"/>
</dbReference>
<organism evidence="1 2">
    <name type="scientific">Hebeloma cylindrosporum</name>
    <dbReference type="NCBI Taxonomy" id="76867"/>
    <lineage>
        <taxon>Eukaryota</taxon>
        <taxon>Fungi</taxon>
        <taxon>Dikarya</taxon>
        <taxon>Basidiomycota</taxon>
        <taxon>Agaricomycotina</taxon>
        <taxon>Agaricomycetes</taxon>
        <taxon>Agaricomycetidae</taxon>
        <taxon>Agaricales</taxon>
        <taxon>Agaricineae</taxon>
        <taxon>Hymenogastraceae</taxon>
        <taxon>Hebeloma</taxon>
    </lineage>
</organism>
<evidence type="ECO:0000313" key="1">
    <source>
        <dbReference type="EMBL" id="KIM35531.1"/>
    </source>
</evidence>
<reference evidence="1 2" key="1">
    <citation type="submission" date="2014-04" db="EMBL/GenBank/DDBJ databases">
        <authorList>
            <consortium name="DOE Joint Genome Institute"/>
            <person name="Kuo A."/>
            <person name="Gay G."/>
            <person name="Dore J."/>
            <person name="Kohler A."/>
            <person name="Nagy L.G."/>
            <person name="Floudas D."/>
            <person name="Copeland A."/>
            <person name="Barry K.W."/>
            <person name="Cichocki N."/>
            <person name="Veneault-Fourrey C."/>
            <person name="LaButti K."/>
            <person name="Lindquist E.A."/>
            <person name="Lipzen A."/>
            <person name="Lundell T."/>
            <person name="Morin E."/>
            <person name="Murat C."/>
            <person name="Sun H."/>
            <person name="Tunlid A."/>
            <person name="Henrissat B."/>
            <person name="Grigoriev I.V."/>
            <person name="Hibbett D.S."/>
            <person name="Martin F."/>
            <person name="Nordberg H.P."/>
            <person name="Cantor M.N."/>
            <person name="Hua S.X."/>
        </authorList>
    </citation>
    <scope>NUCLEOTIDE SEQUENCE [LARGE SCALE GENOMIC DNA]</scope>
    <source>
        <strain evidence="2">h7</strain>
    </source>
</reference>
<accession>A0A0C3BVV3</accession>
<sequence>MSYQLYLLKQGSAPSPLFKSHWALFVLLDGDFAQGTAVGTSIHVTGSLFAGFTFEVKRNWGQTVTDETFRSILIGEVPASSVALPESIPPITEFILDSEAKSPLEKALLTEPAPGKSLRSAGGGGALELKDCQWWIRQALPHAVAQGHVQLVEGTDQVLAVQ</sequence>
<reference evidence="2" key="2">
    <citation type="submission" date="2015-01" db="EMBL/GenBank/DDBJ databases">
        <title>Evolutionary Origins and Diversification of the Mycorrhizal Mutualists.</title>
        <authorList>
            <consortium name="DOE Joint Genome Institute"/>
            <consortium name="Mycorrhizal Genomics Consortium"/>
            <person name="Kohler A."/>
            <person name="Kuo A."/>
            <person name="Nagy L.G."/>
            <person name="Floudas D."/>
            <person name="Copeland A."/>
            <person name="Barry K.W."/>
            <person name="Cichocki N."/>
            <person name="Veneault-Fourrey C."/>
            <person name="LaButti K."/>
            <person name="Lindquist E.A."/>
            <person name="Lipzen A."/>
            <person name="Lundell T."/>
            <person name="Morin E."/>
            <person name="Murat C."/>
            <person name="Riley R."/>
            <person name="Ohm R."/>
            <person name="Sun H."/>
            <person name="Tunlid A."/>
            <person name="Henrissat B."/>
            <person name="Grigoriev I.V."/>
            <person name="Hibbett D.S."/>
            <person name="Martin F."/>
        </authorList>
    </citation>
    <scope>NUCLEOTIDE SEQUENCE [LARGE SCALE GENOMIC DNA]</scope>
    <source>
        <strain evidence="2">h7</strain>
    </source>
</reference>
<dbReference type="OrthoDB" id="2999773at2759"/>
<dbReference type="HOGENOM" id="CLU_099931_1_1_1"/>
<name>A0A0C3BVV3_HEBCY</name>
<proteinExistence type="predicted"/>
<protein>
    <submittedName>
        <fullName evidence="1">Uncharacterized protein</fullName>
    </submittedName>
</protein>
<dbReference type="AlphaFoldDB" id="A0A0C3BVV3"/>